<dbReference type="RefSeq" id="WP_092075185.1">
    <property type="nucleotide sequence ID" value="NZ_FNAQ01000001.1"/>
</dbReference>
<dbReference type="Proteomes" id="UP000243205">
    <property type="component" value="Unassembled WGS sequence"/>
</dbReference>
<feature type="region of interest" description="Disordered" evidence="1">
    <location>
        <begin position="585"/>
        <end position="609"/>
    </location>
</feature>
<reference evidence="5" key="1">
    <citation type="submission" date="2016-10" db="EMBL/GenBank/DDBJ databases">
        <authorList>
            <person name="Varghese N."/>
            <person name="Submissions S."/>
        </authorList>
    </citation>
    <scope>NUCLEOTIDE SEQUENCE [LARGE SCALE GENOMIC DNA]</scope>
    <source>
        <strain evidence="5">DSM 8987</strain>
    </source>
</reference>
<keyword evidence="2" id="KW-0812">Transmembrane</keyword>
<accession>A0A1G6WSU4</accession>
<evidence type="ECO:0000256" key="2">
    <source>
        <dbReference type="SAM" id="Phobius"/>
    </source>
</evidence>
<proteinExistence type="predicted"/>
<evidence type="ECO:0000313" key="4">
    <source>
        <dbReference type="EMBL" id="SDD68952.1"/>
    </source>
</evidence>
<dbReference type="InterPro" id="IPR025738">
    <property type="entry name" value="BatD"/>
</dbReference>
<dbReference type="PANTHER" id="PTHR40940">
    <property type="entry name" value="PROTEIN BATD-RELATED"/>
    <property type="match status" value="1"/>
</dbReference>
<dbReference type="STRING" id="57664.SAMN05661003_10119"/>
<dbReference type="PANTHER" id="PTHR40940:SF1">
    <property type="entry name" value="PROTEIN BATD"/>
    <property type="match status" value="1"/>
</dbReference>
<name>A0A1G6WSU4_9BACT</name>
<dbReference type="EMBL" id="FNAQ01000001">
    <property type="protein sequence ID" value="SDD68952.1"/>
    <property type="molecule type" value="Genomic_DNA"/>
</dbReference>
<keyword evidence="5" id="KW-1185">Reference proteome</keyword>
<evidence type="ECO:0000256" key="1">
    <source>
        <dbReference type="SAM" id="MobiDB-lite"/>
    </source>
</evidence>
<feature type="compositionally biased region" description="Pro residues" evidence="1">
    <location>
        <begin position="595"/>
        <end position="609"/>
    </location>
</feature>
<feature type="region of interest" description="Disordered" evidence="1">
    <location>
        <begin position="398"/>
        <end position="418"/>
    </location>
</feature>
<keyword evidence="2" id="KW-1133">Transmembrane helix</keyword>
<gene>
    <name evidence="4" type="ORF">SAMN05661003_10119</name>
</gene>
<dbReference type="OrthoDB" id="5293418at2"/>
<feature type="domain" description="DUF7939" evidence="3">
    <location>
        <begin position="503"/>
        <end position="582"/>
    </location>
</feature>
<feature type="transmembrane region" description="Helical" evidence="2">
    <location>
        <begin position="460"/>
        <end position="481"/>
    </location>
</feature>
<organism evidence="4 5">
    <name type="scientific">Desulfuromonas thiophila</name>
    <dbReference type="NCBI Taxonomy" id="57664"/>
    <lineage>
        <taxon>Bacteria</taxon>
        <taxon>Pseudomonadati</taxon>
        <taxon>Thermodesulfobacteriota</taxon>
        <taxon>Desulfuromonadia</taxon>
        <taxon>Desulfuromonadales</taxon>
        <taxon>Desulfuromonadaceae</taxon>
        <taxon>Desulfuromonas</taxon>
    </lineage>
</organism>
<dbReference type="AlphaFoldDB" id="A0A1G6WSU4"/>
<evidence type="ECO:0000313" key="5">
    <source>
        <dbReference type="Proteomes" id="UP000243205"/>
    </source>
</evidence>
<dbReference type="Pfam" id="PF13584">
    <property type="entry name" value="BatD"/>
    <property type="match status" value="1"/>
</dbReference>
<keyword evidence="2" id="KW-0472">Membrane</keyword>
<dbReference type="Pfam" id="PF25607">
    <property type="entry name" value="DUF7939"/>
    <property type="match status" value="1"/>
</dbReference>
<sequence>MVNSRWFLSLFLILWLLPVCVWATAVSPLPLSASRTVLSLGESLTLRLELDADEAEALDLRPLERDFTLGGRRQSTEMRLENGQLSRRQRLELQLWPKRAGLLEIPALCQGKRCSAALPIEVSEQPQENSAAEVLLEVEPLPAQVPQQAQLLYRVRLLSRVPLLQARLSEPQPEGVECRLVPLGDERRFELQREGWRYEVIERGYALFPQQAGLLRLPPLVLEAQVAGAEPTAIDPLDPFAGLTAARPGRLLRRQTPALQVEVTAPVAGPGSWLPAQGVRLEDDWQQAAPLLRVGEPASRTLVLRVAGLPADQLPELLLGEMPGTRLYADQPQRSELAGPQGLSAVLEQQLALVPTVAGPLVVPEIRLPWWDVATQQWREAVVPALSLTVAPAAEPTATLAAPPPEASKGVSGPTAAAVEDAAPAPPQIVEPATDQAARQTAAMAAAASPTTVTAAQMHLWRMLALFCAAGWLLTLVMVVLRRRRGARPQPAAVAEQTRPALLRQQVLTAARRNDARASRQALQRWAQSLFPTGPAPLERLLEEGSAALRQASAELDRALYAPSATDWEGQALLNAVRDWQAPAAERPQHELLPPLYPPRPASPPSPRR</sequence>
<dbReference type="InterPro" id="IPR057699">
    <property type="entry name" value="DUF7939"/>
</dbReference>
<protein>
    <submittedName>
        <fullName evidence="4">Oxygen tolerance</fullName>
    </submittedName>
</protein>
<evidence type="ECO:0000259" key="3">
    <source>
        <dbReference type="Pfam" id="PF25607"/>
    </source>
</evidence>